<evidence type="ECO:0000313" key="1">
    <source>
        <dbReference type="EMBL" id="OHA46760.1"/>
    </source>
</evidence>
<evidence type="ECO:0000313" key="2">
    <source>
        <dbReference type="Proteomes" id="UP000178869"/>
    </source>
</evidence>
<name>A0A1G2PEI5_9BACT</name>
<comment type="caution">
    <text evidence="1">The sequence shown here is derived from an EMBL/GenBank/DDBJ whole genome shotgun (WGS) entry which is preliminary data.</text>
</comment>
<reference evidence="1 2" key="1">
    <citation type="journal article" date="2016" name="Nat. Commun.">
        <title>Thousands of microbial genomes shed light on interconnected biogeochemical processes in an aquifer system.</title>
        <authorList>
            <person name="Anantharaman K."/>
            <person name="Brown C.T."/>
            <person name="Hug L.A."/>
            <person name="Sharon I."/>
            <person name="Castelle C.J."/>
            <person name="Probst A.J."/>
            <person name="Thomas B.C."/>
            <person name="Singh A."/>
            <person name="Wilkins M.J."/>
            <person name="Karaoz U."/>
            <person name="Brodie E.L."/>
            <person name="Williams K.H."/>
            <person name="Hubbard S.S."/>
            <person name="Banfield J.F."/>
        </authorList>
    </citation>
    <scope>NUCLEOTIDE SEQUENCE [LARGE SCALE GENOMIC DNA]</scope>
</reference>
<sequence>MSKGLTNSNDKALPFEPNLDAQASSHRSWYVRCFVCPQAYMGLHRAINVYADSFKIATQLVVLFLGRAYVVPAGQEDKFSIAIGACDEHASNLDKLVALTRDSKTINAAVVREAQNA</sequence>
<dbReference type="EMBL" id="MHSR01000013">
    <property type="protein sequence ID" value="OHA46760.1"/>
    <property type="molecule type" value="Genomic_DNA"/>
</dbReference>
<proteinExistence type="predicted"/>
<organism evidence="1 2">
    <name type="scientific">Candidatus Terrybacteria bacterium RIFCSPHIGHO2_01_FULL_43_35</name>
    <dbReference type="NCBI Taxonomy" id="1802361"/>
    <lineage>
        <taxon>Bacteria</taxon>
        <taxon>Candidatus Terryibacteriota</taxon>
    </lineage>
</organism>
<dbReference type="AlphaFoldDB" id="A0A1G2PEI5"/>
<protein>
    <submittedName>
        <fullName evidence="1">Uncharacterized protein</fullName>
    </submittedName>
</protein>
<accession>A0A1G2PEI5</accession>
<dbReference type="Proteomes" id="UP000178869">
    <property type="component" value="Unassembled WGS sequence"/>
</dbReference>
<gene>
    <name evidence="1" type="ORF">A2828_02590</name>
</gene>